<gene>
    <name evidence="2" type="ORF">AVDCRST_MAG32-266</name>
</gene>
<name>A0A6J4MT22_9ACTN</name>
<dbReference type="AlphaFoldDB" id="A0A6J4MT22"/>
<evidence type="ECO:0000313" key="2">
    <source>
        <dbReference type="EMBL" id="CAA9367957.1"/>
    </source>
</evidence>
<proteinExistence type="predicted"/>
<feature type="non-terminal residue" evidence="2">
    <location>
        <position position="1"/>
    </location>
</feature>
<feature type="region of interest" description="Disordered" evidence="1">
    <location>
        <begin position="1"/>
        <end position="113"/>
    </location>
</feature>
<protein>
    <submittedName>
        <fullName evidence="2">Uncharacterized protein</fullName>
    </submittedName>
</protein>
<feature type="compositionally biased region" description="Basic residues" evidence="1">
    <location>
        <begin position="40"/>
        <end position="58"/>
    </location>
</feature>
<reference evidence="2" key="1">
    <citation type="submission" date="2020-02" db="EMBL/GenBank/DDBJ databases">
        <authorList>
            <person name="Meier V. D."/>
        </authorList>
    </citation>
    <scope>NUCLEOTIDE SEQUENCE</scope>
    <source>
        <strain evidence="2">AVDCRST_MAG32</strain>
    </source>
</reference>
<organism evidence="2">
    <name type="scientific">uncultured Nocardioides sp</name>
    <dbReference type="NCBI Taxonomy" id="198441"/>
    <lineage>
        <taxon>Bacteria</taxon>
        <taxon>Bacillati</taxon>
        <taxon>Actinomycetota</taxon>
        <taxon>Actinomycetes</taxon>
        <taxon>Propionibacteriales</taxon>
        <taxon>Nocardioidaceae</taxon>
        <taxon>Nocardioides</taxon>
        <taxon>environmental samples</taxon>
    </lineage>
</organism>
<dbReference type="EMBL" id="CADCUM010000012">
    <property type="protein sequence ID" value="CAA9367957.1"/>
    <property type="molecule type" value="Genomic_DNA"/>
</dbReference>
<feature type="non-terminal residue" evidence="2">
    <location>
        <position position="113"/>
    </location>
</feature>
<evidence type="ECO:0000256" key="1">
    <source>
        <dbReference type="SAM" id="MobiDB-lite"/>
    </source>
</evidence>
<sequence length="113" mass="12509">RRRAARAARRPRRHAQRPAGGGALPRGVGRRAGMGPASGRRARRAARRRRVPAPRHRAERGCPGLGRRDLPVRPPRRRARPAAGPGGTGRVEPRRRRPRRGRPRRLHAAGPAL</sequence>
<feature type="compositionally biased region" description="Basic residues" evidence="1">
    <location>
        <begin position="1"/>
        <end position="16"/>
    </location>
</feature>
<accession>A0A6J4MT22</accession>
<feature type="compositionally biased region" description="Basic residues" evidence="1">
    <location>
        <begin position="93"/>
        <end position="107"/>
    </location>
</feature>